<comment type="subcellular location">
    <subcellularLocation>
        <location evidence="1">Cell membrane</location>
        <topology evidence="1">Multi-pass membrane protein</topology>
    </subcellularLocation>
</comment>
<name>A0A7G7MIZ8_9PSEU</name>
<dbReference type="Gene3D" id="1.20.1540.10">
    <property type="entry name" value="Rhomboid-like"/>
    <property type="match status" value="1"/>
</dbReference>
<evidence type="ECO:0000313" key="9">
    <source>
        <dbReference type="Proteomes" id="UP000515728"/>
    </source>
</evidence>
<feature type="transmembrane region" description="Helical" evidence="6">
    <location>
        <begin position="383"/>
        <end position="405"/>
    </location>
</feature>
<feature type="transmembrane region" description="Helical" evidence="6">
    <location>
        <begin position="120"/>
        <end position="143"/>
    </location>
</feature>
<dbReference type="PANTHER" id="PTHR34697">
    <property type="entry name" value="PHOSPHATIDYLGLYCEROL LYSYLTRANSFERASE"/>
    <property type="match status" value="1"/>
</dbReference>
<feature type="transmembrane region" description="Helical" evidence="6">
    <location>
        <begin position="155"/>
        <end position="177"/>
    </location>
</feature>
<dbReference type="Pfam" id="PF09924">
    <property type="entry name" value="LPG_synthase_C"/>
    <property type="match status" value="1"/>
</dbReference>
<dbReference type="AlphaFoldDB" id="A0A7G7MIZ8"/>
<evidence type="ECO:0000256" key="6">
    <source>
        <dbReference type="SAM" id="Phobius"/>
    </source>
</evidence>
<dbReference type="KEGG" id="ppel:H6H00_01460"/>
<proteinExistence type="predicted"/>
<dbReference type="GO" id="GO:0005886">
    <property type="term" value="C:plasma membrane"/>
    <property type="evidence" value="ECO:0007669"/>
    <property type="project" value="UniProtKB-SubCell"/>
</dbReference>
<keyword evidence="4 6" id="KW-1133">Transmembrane helix</keyword>
<feature type="transmembrane region" description="Helical" evidence="6">
    <location>
        <begin position="488"/>
        <end position="509"/>
    </location>
</feature>
<feature type="transmembrane region" description="Helical" evidence="6">
    <location>
        <begin position="426"/>
        <end position="445"/>
    </location>
</feature>
<feature type="transmembrane region" description="Helical" evidence="6">
    <location>
        <begin position="344"/>
        <end position="363"/>
    </location>
</feature>
<feature type="transmembrane region" description="Helical" evidence="6">
    <location>
        <begin position="206"/>
        <end position="222"/>
    </location>
</feature>
<evidence type="ECO:0000256" key="4">
    <source>
        <dbReference type="ARBA" id="ARBA00022989"/>
    </source>
</evidence>
<evidence type="ECO:0000256" key="5">
    <source>
        <dbReference type="ARBA" id="ARBA00023136"/>
    </source>
</evidence>
<evidence type="ECO:0000256" key="1">
    <source>
        <dbReference type="ARBA" id="ARBA00004651"/>
    </source>
</evidence>
<dbReference type="InterPro" id="IPR035952">
    <property type="entry name" value="Rhomboid-like_sf"/>
</dbReference>
<dbReference type="SUPFAM" id="SSF144091">
    <property type="entry name" value="Rhomboid-like"/>
    <property type="match status" value="1"/>
</dbReference>
<organism evidence="8 9">
    <name type="scientific">Pseudonocardia petroleophila</name>
    <dbReference type="NCBI Taxonomy" id="37331"/>
    <lineage>
        <taxon>Bacteria</taxon>
        <taxon>Bacillati</taxon>
        <taxon>Actinomycetota</taxon>
        <taxon>Actinomycetes</taxon>
        <taxon>Pseudonocardiales</taxon>
        <taxon>Pseudonocardiaceae</taxon>
        <taxon>Pseudonocardia</taxon>
    </lineage>
</organism>
<feature type="domain" description="Phosphatidylglycerol lysyltransferase C-terminal" evidence="7">
    <location>
        <begin position="526"/>
        <end position="832"/>
    </location>
</feature>
<evidence type="ECO:0000256" key="2">
    <source>
        <dbReference type="ARBA" id="ARBA00022475"/>
    </source>
</evidence>
<feature type="transmembrane region" description="Helical" evidence="6">
    <location>
        <begin position="317"/>
        <end position="337"/>
    </location>
</feature>
<dbReference type="InterPro" id="IPR051211">
    <property type="entry name" value="PG_lysyltransferase"/>
</dbReference>
<dbReference type="Proteomes" id="UP000515728">
    <property type="component" value="Chromosome"/>
</dbReference>
<dbReference type="GO" id="GO:0016755">
    <property type="term" value="F:aminoacyltransferase activity"/>
    <property type="evidence" value="ECO:0007669"/>
    <property type="project" value="TreeGrafter"/>
</dbReference>
<dbReference type="PANTHER" id="PTHR34697:SF2">
    <property type="entry name" value="PHOSPHATIDYLGLYCEROL LYSYLTRANSFERASE"/>
    <property type="match status" value="1"/>
</dbReference>
<keyword evidence="9" id="KW-1185">Reference proteome</keyword>
<sequence length="868" mass="90708">MNTVRDDRTAVATGAAVDRVLPRAGRRIRRAASARPVTVALLVALWTVGVVSGSILAGPAPNLLAGAGIGLAPVAAGRWWVVATAPFLAPDPVDYLWSSVEVAVLVGLAERVLGSARVAALAAVVQVAGGLLGLALVAGIGMLGGRWAAQLEGAVAVGPTPLALGCALAATAMLPALWRRRLRLLLLVVLAMLVLYSGLLSDVLRLSAGVVGLVVGAMWAARRRAAAAAGDRGRGAGRPAAPSRRESRVLVALVVAASAIGPLLAVLAETRVGPLSVLRYVFASPPPDVATVDQLCGDPTAVVECAQLRGRLRLSGVGPAVMSVMPVLLLLVAAEGLRRGRRAAWIAALGLNLGLAALGLLLAADTAATPVEQRVVLGPGTHLHSWVELGLPAVQPLLVAVLLVVARSRFGVRAAPGTYRRWVGRIGVAAVVTAAGYVGGSLLVAGDYVPPPSLPDLLVDLPTRYLPPGYLGELEPAFLPRGAVATLLFEWTGTVFWAVVLAAGLATFAREAPPHERGDLDRLRALLAGTSGSSLAHMTTWPGQSYLFVDDGAGRDAAAVAFRVLGGVALTTGGPVGEPRRHPAAVAAFAEECARQGWTPCLYSVDETVATAARGLGWSAVQVAEETVVPLAGLVFTGKRWQDVRTALNKAGRAGITARWLAWSDAPRWMTEQVRAVSEEWVADRGLPEMGFTLGGLDELADPAVRLMLAVDGDRTVHGVTSWMPVHRDGALVGWTLDFMRRRSERGGTVGFRGVMEFLIASTALRAQADGVEFLSLSGAPLARLDRGAQVDALQRLLDVAGRSLEPVYGFRSLLAFKAKFSPRYRPLFMAYPDPAALPAIGAAIGRAYLPDAGPRQLARLLRHVVAR</sequence>
<feature type="transmembrane region" description="Helical" evidence="6">
    <location>
        <begin position="36"/>
        <end position="57"/>
    </location>
</feature>
<evidence type="ECO:0000259" key="7">
    <source>
        <dbReference type="Pfam" id="PF09924"/>
    </source>
</evidence>
<protein>
    <submittedName>
        <fullName evidence="8">DUF2156 domain-containing protein</fullName>
    </submittedName>
</protein>
<dbReference type="EMBL" id="CP060131">
    <property type="protein sequence ID" value="QNG52759.1"/>
    <property type="molecule type" value="Genomic_DNA"/>
</dbReference>
<feature type="transmembrane region" description="Helical" evidence="6">
    <location>
        <begin position="249"/>
        <end position="268"/>
    </location>
</feature>
<evidence type="ECO:0000313" key="8">
    <source>
        <dbReference type="EMBL" id="QNG52759.1"/>
    </source>
</evidence>
<gene>
    <name evidence="8" type="ORF">H6H00_01460</name>
</gene>
<dbReference type="InterPro" id="IPR024320">
    <property type="entry name" value="LPG_synthase_C"/>
</dbReference>
<dbReference type="GO" id="GO:0055091">
    <property type="term" value="P:phospholipid homeostasis"/>
    <property type="evidence" value="ECO:0007669"/>
    <property type="project" value="TreeGrafter"/>
</dbReference>
<reference evidence="8 9" key="1">
    <citation type="submission" date="2020-08" db="EMBL/GenBank/DDBJ databases">
        <authorList>
            <person name="Mo P."/>
        </authorList>
    </citation>
    <scope>NUCLEOTIDE SEQUENCE [LARGE SCALE GENOMIC DNA]</scope>
    <source>
        <strain evidence="8 9">CGMCC 4.1532</strain>
    </source>
</reference>
<feature type="transmembrane region" description="Helical" evidence="6">
    <location>
        <begin position="184"/>
        <end position="200"/>
    </location>
</feature>
<keyword evidence="2" id="KW-1003">Cell membrane</keyword>
<accession>A0A7G7MIZ8</accession>
<keyword evidence="3 6" id="KW-0812">Transmembrane</keyword>
<evidence type="ECO:0000256" key="3">
    <source>
        <dbReference type="ARBA" id="ARBA00022692"/>
    </source>
</evidence>
<keyword evidence="5 6" id="KW-0472">Membrane</keyword>